<sequence length="277" mass="28746">MAFSAVTAAVSLRAPLATPRAPVASSVPSRAIPVAACASRPSGSSAMRLARRAAMSGEGSLALRLSSKTPGAAVRGRNAAAARAMAKDEDSTAGISKKVARTSQACKTLGRWGFWGQLILSTVSAVILVFSFLFKGITKATDAGLYFILFGIVTAYFTTFWSLGIGKLGDKLRKAVDQLDLVPPRTEVVRQLSTGLAVNFVGLGATIVGIQATTGLLFAKSLSAAAAAPFTPGYTGPVLALDIFLIQAGANVMLAHWIGAAVSLWLLRTVNLPTPQR</sequence>
<name>C1EGW1_MICCC</name>
<dbReference type="EMBL" id="CP001332">
    <property type="protein sequence ID" value="ACO67193.1"/>
    <property type="molecule type" value="Genomic_DNA"/>
</dbReference>
<dbReference type="GeneID" id="8249069"/>
<dbReference type="RefSeq" id="XP_002505935.1">
    <property type="nucleotide sequence ID" value="XM_002505889.1"/>
</dbReference>
<gene>
    <name evidence="2" type="ORF">MICPUN_64015</name>
</gene>
<evidence type="ECO:0000313" key="3">
    <source>
        <dbReference type="Proteomes" id="UP000002009"/>
    </source>
</evidence>
<proteinExistence type="predicted"/>
<dbReference type="OrthoDB" id="5900at2759"/>
<dbReference type="InParanoid" id="C1EGW1"/>
<feature type="transmembrane region" description="Helical" evidence="1">
    <location>
        <begin position="239"/>
        <end position="267"/>
    </location>
</feature>
<dbReference type="FunCoup" id="C1EGW1">
    <property type="interactions" value="449"/>
</dbReference>
<dbReference type="Proteomes" id="UP000002009">
    <property type="component" value="Chromosome 14"/>
</dbReference>
<keyword evidence="3" id="KW-1185">Reference proteome</keyword>
<dbReference type="STRING" id="296587.C1EGW1"/>
<dbReference type="AlphaFoldDB" id="C1EGW1"/>
<keyword evidence="1" id="KW-0472">Membrane</keyword>
<dbReference type="InterPro" id="IPR022051">
    <property type="entry name" value="DUF3611"/>
</dbReference>
<dbReference type="KEGG" id="mis:MICPUN_64015"/>
<feature type="transmembrane region" description="Helical" evidence="1">
    <location>
        <begin position="196"/>
        <end position="219"/>
    </location>
</feature>
<dbReference type="PANTHER" id="PTHR34548">
    <property type="entry name" value="PROTEIN TIC 21, CHLOROPLASTIC"/>
    <property type="match status" value="1"/>
</dbReference>
<keyword evidence="1" id="KW-0812">Transmembrane</keyword>
<feature type="transmembrane region" description="Helical" evidence="1">
    <location>
        <begin position="112"/>
        <end position="133"/>
    </location>
</feature>
<organism evidence="2 3">
    <name type="scientific">Micromonas commoda (strain RCC299 / NOUM17 / CCMP2709)</name>
    <name type="common">Picoplanktonic green alga</name>
    <dbReference type="NCBI Taxonomy" id="296587"/>
    <lineage>
        <taxon>Eukaryota</taxon>
        <taxon>Viridiplantae</taxon>
        <taxon>Chlorophyta</taxon>
        <taxon>Mamiellophyceae</taxon>
        <taxon>Mamiellales</taxon>
        <taxon>Mamiellaceae</taxon>
        <taxon>Micromonas</taxon>
    </lineage>
</organism>
<dbReference type="OMA" id="GIFWAVC"/>
<dbReference type="Pfam" id="PF12263">
    <property type="entry name" value="DUF3611"/>
    <property type="match status" value="1"/>
</dbReference>
<evidence type="ECO:0000313" key="2">
    <source>
        <dbReference type="EMBL" id="ACO67193.1"/>
    </source>
</evidence>
<accession>C1EGW1</accession>
<evidence type="ECO:0000256" key="1">
    <source>
        <dbReference type="SAM" id="Phobius"/>
    </source>
</evidence>
<protein>
    <submittedName>
        <fullName evidence="2">Uncharacterized protein</fullName>
    </submittedName>
</protein>
<keyword evidence="1" id="KW-1133">Transmembrane helix</keyword>
<dbReference type="PANTHER" id="PTHR34548:SF2">
    <property type="entry name" value="PROTEIN TIC 21, CHLOROPLASTIC"/>
    <property type="match status" value="1"/>
</dbReference>
<dbReference type="eggNOG" id="ENOG502QTAI">
    <property type="taxonomic scope" value="Eukaryota"/>
</dbReference>
<feature type="transmembrane region" description="Helical" evidence="1">
    <location>
        <begin position="145"/>
        <end position="164"/>
    </location>
</feature>
<reference evidence="2 3" key="1">
    <citation type="journal article" date="2009" name="Science">
        <title>Green evolution and dynamic adaptations revealed by genomes of the marine picoeukaryotes Micromonas.</title>
        <authorList>
            <person name="Worden A.Z."/>
            <person name="Lee J.H."/>
            <person name="Mock T."/>
            <person name="Rouze P."/>
            <person name="Simmons M.P."/>
            <person name="Aerts A.L."/>
            <person name="Allen A.E."/>
            <person name="Cuvelier M.L."/>
            <person name="Derelle E."/>
            <person name="Everett M.V."/>
            <person name="Foulon E."/>
            <person name="Grimwood J."/>
            <person name="Gundlach H."/>
            <person name="Henrissat B."/>
            <person name="Napoli C."/>
            <person name="McDonald S.M."/>
            <person name="Parker M.S."/>
            <person name="Rombauts S."/>
            <person name="Salamov A."/>
            <person name="Von Dassow P."/>
            <person name="Badger J.H."/>
            <person name="Coutinho P.M."/>
            <person name="Demir E."/>
            <person name="Dubchak I."/>
            <person name="Gentemann C."/>
            <person name="Eikrem W."/>
            <person name="Gready J.E."/>
            <person name="John U."/>
            <person name="Lanier W."/>
            <person name="Lindquist E.A."/>
            <person name="Lucas S."/>
            <person name="Mayer K.F."/>
            <person name="Moreau H."/>
            <person name="Not F."/>
            <person name="Otillar R."/>
            <person name="Panaud O."/>
            <person name="Pangilinan J."/>
            <person name="Paulsen I."/>
            <person name="Piegu B."/>
            <person name="Poliakov A."/>
            <person name="Robbens S."/>
            <person name="Schmutz J."/>
            <person name="Toulza E."/>
            <person name="Wyss T."/>
            <person name="Zelensky A."/>
            <person name="Zhou K."/>
            <person name="Armbrust E.V."/>
            <person name="Bhattacharya D."/>
            <person name="Goodenough U.W."/>
            <person name="Van de Peer Y."/>
            <person name="Grigoriev I.V."/>
        </authorList>
    </citation>
    <scope>NUCLEOTIDE SEQUENCE [LARGE SCALE GENOMIC DNA]</scope>
    <source>
        <strain evidence="3">RCC299 / NOUM17</strain>
    </source>
</reference>